<evidence type="ECO:0000313" key="3">
    <source>
        <dbReference type="Proteomes" id="UP000241808"/>
    </source>
</evidence>
<dbReference type="RefSeq" id="WP_108177073.1">
    <property type="nucleotide sequence ID" value="NZ_PZZL01000004.1"/>
</dbReference>
<dbReference type="InterPro" id="IPR014756">
    <property type="entry name" value="Ig_E-set"/>
</dbReference>
<dbReference type="EMBL" id="PZZL01000004">
    <property type="protein sequence ID" value="PTM57221.1"/>
    <property type="molecule type" value="Genomic_DNA"/>
</dbReference>
<dbReference type="AlphaFoldDB" id="A0A2T4Z5Q7"/>
<evidence type="ECO:0000313" key="2">
    <source>
        <dbReference type="EMBL" id="PTM57221.1"/>
    </source>
</evidence>
<gene>
    <name evidence="2" type="ORF">C8P69_104271</name>
</gene>
<proteinExistence type="predicted"/>
<name>A0A2T4Z5Q7_9HYPH</name>
<evidence type="ECO:0000259" key="1">
    <source>
        <dbReference type="Pfam" id="PF08770"/>
    </source>
</evidence>
<dbReference type="InterPro" id="IPR013783">
    <property type="entry name" value="Ig-like_fold"/>
</dbReference>
<feature type="domain" description="Sulphur oxidation protein SoxZ" evidence="1">
    <location>
        <begin position="13"/>
        <end position="102"/>
    </location>
</feature>
<dbReference type="SUPFAM" id="SSF81296">
    <property type="entry name" value="E set domains"/>
    <property type="match status" value="1"/>
</dbReference>
<dbReference type="Proteomes" id="UP000241808">
    <property type="component" value="Unassembled WGS sequence"/>
</dbReference>
<reference evidence="2 3" key="1">
    <citation type="submission" date="2018-04" db="EMBL/GenBank/DDBJ databases">
        <title>Genomic Encyclopedia of Archaeal and Bacterial Type Strains, Phase II (KMG-II): from individual species to whole genera.</title>
        <authorList>
            <person name="Goeker M."/>
        </authorList>
    </citation>
    <scope>NUCLEOTIDE SEQUENCE [LARGE SCALE GENOMIC DNA]</scope>
    <source>
        <strain evidence="2 3">DSM 25521</strain>
    </source>
</reference>
<accession>A0A2T4Z5Q7</accession>
<dbReference type="OrthoDB" id="9795530at2"/>
<dbReference type="Gene3D" id="2.60.40.10">
    <property type="entry name" value="Immunoglobulins"/>
    <property type="match status" value="1"/>
</dbReference>
<dbReference type="InterPro" id="IPR014880">
    <property type="entry name" value="SoxZ_dom"/>
</dbReference>
<keyword evidence="3" id="KW-1185">Reference proteome</keyword>
<sequence length="109" mass="11929">MAGASIPARITMPAEARRGEIIEIRVLVRHAMDRAIDAPGLTPVPRKIIHTLRVTYDGAEILHMDLSPGIAANPYVAFTTVATTTGEVVFEWLEDGGAVYERRQMLTVT</sequence>
<comment type="caution">
    <text evidence="2">The sequence shown here is derived from an EMBL/GenBank/DDBJ whole genome shotgun (WGS) entry which is preliminary data.</text>
</comment>
<protein>
    <submittedName>
        <fullName evidence="2">Sulfur-oxidizing protein SoxZ</fullName>
    </submittedName>
</protein>
<dbReference type="Pfam" id="PF08770">
    <property type="entry name" value="SoxZ"/>
    <property type="match status" value="1"/>
</dbReference>
<organism evidence="2 3">
    <name type="scientific">Phreatobacter oligotrophus</name>
    <dbReference type="NCBI Taxonomy" id="1122261"/>
    <lineage>
        <taxon>Bacteria</taxon>
        <taxon>Pseudomonadati</taxon>
        <taxon>Pseudomonadota</taxon>
        <taxon>Alphaproteobacteria</taxon>
        <taxon>Hyphomicrobiales</taxon>
        <taxon>Phreatobacteraceae</taxon>
        <taxon>Phreatobacter</taxon>
    </lineage>
</organism>